<evidence type="ECO:0000313" key="4">
    <source>
        <dbReference type="EMBL" id="TMM56831.1"/>
    </source>
</evidence>
<dbReference type="InterPro" id="IPR017439">
    <property type="entry name" value="Amidohydrolase"/>
</dbReference>
<dbReference type="Proteomes" id="UP000310314">
    <property type="component" value="Unassembled WGS sequence"/>
</dbReference>
<protein>
    <submittedName>
        <fullName evidence="4">Amidohydrolase</fullName>
    </submittedName>
</protein>
<dbReference type="GO" id="GO:0016787">
    <property type="term" value="F:hydrolase activity"/>
    <property type="evidence" value="ECO:0007669"/>
    <property type="project" value="UniProtKB-KW"/>
</dbReference>
<dbReference type="AlphaFoldDB" id="A0A5S3PQ96"/>
<organism evidence="4 5">
    <name type="scientific">Maribacter algarum</name>
    <name type="common">ex Zhang et al. 2020</name>
    <dbReference type="NCBI Taxonomy" id="2578118"/>
    <lineage>
        <taxon>Bacteria</taxon>
        <taxon>Pseudomonadati</taxon>
        <taxon>Bacteroidota</taxon>
        <taxon>Flavobacteriia</taxon>
        <taxon>Flavobacteriales</taxon>
        <taxon>Flavobacteriaceae</taxon>
        <taxon>Maribacter</taxon>
    </lineage>
</organism>
<keyword evidence="2" id="KW-0479">Metal-binding</keyword>
<feature type="binding site" evidence="2">
    <location>
        <position position="349"/>
    </location>
    <ligand>
        <name>Mn(2+)</name>
        <dbReference type="ChEBI" id="CHEBI:29035"/>
        <label>2</label>
    </ligand>
</feature>
<keyword evidence="5" id="KW-1185">Reference proteome</keyword>
<feature type="binding site" evidence="2">
    <location>
        <position position="93"/>
    </location>
    <ligand>
        <name>Mn(2+)</name>
        <dbReference type="ChEBI" id="CHEBI:29035"/>
        <label>2</label>
    </ligand>
</feature>
<dbReference type="SUPFAM" id="SSF53187">
    <property type="entry name" value="Zn-dependent exopeptidases"/>
    <property type="match status" value="1"/>
</dbReference>
<dbReference type="Pfam" id="PF01546">
    <property type="entry name" value="Peptidase_M20"/>
    <property type="match status" value="1"/>
</dbReference>
<proteinExistence type="predicted"/>
<dbReference type="PIRSF" id="PIRSF005962">
    <property type="entry name" value="Pept_M20D_amidohydro"/>
    <property type="match status" value="1"/>
</dbReference>
<dbReference type="PANTHER" id="PTHR11014:SF169">
    <property type="entry name" value="CLAN MH, FAMILY M20, PEPTIDASE T-LIKE METALLOPEPTIDASE"/>
    <property type="match status" value="1"/>
</dbReference>
<evidence type="ECO:0000256" key="2">
    <source>
        <dbReference type="PIRSR" id="PIRSR005962-1"/>
    </source>
</evidence>
<dbReference type="OrthoDB" id="9776731at2"/>
<feature type="binding site" evidence="2">
    <location>
        <position position="128"/>
    </location>
    <ligand>
        <name>Mn(2+)</name>
        <dbReference type="ChEBI" id="CHEBI:29035"/>
        <label>2</label>
    </ligand>
</feature>
<keyword evidence="2" id="KW-0464">Manganese</keyword>
<dbReference type="NCBIfam" id="TIGR01891">
    <property type="entry name" value="amidohydrolases"/>
    <property type="match status" value="1"/>
</dbReference>
<evidence type="ECO:0000313" key="5">
    <source>
        <dbReference type="Proteomes" id="UP000310314"/>
    </source>
</evidence>
<dbReference type="SUPFAM" id="SSF55031">
    <property type="entry name" value="Bacterial exopeptidase dimerisation domain"/>
    <property type="match status" value="1"/>
</dbReference>
<sequence>MNPEILSLRKEIHENPELSGFEYETAKRIRNFIVEHHPTTMLENLGGTGVAAIYKFPKKGPSITIRCELDALPIQEVNDFEHQSKNKGVSHKCGHDGHMAIVSGLIFWLKEQSFDSGEVILLFQPAEENGEGAYRVLQDERFKKLKTDYIFALHNIPKEPLHSVILMKKGFSAEVQSLIIRLKGKESHAAEPENGINPALGLSELVTTFSSLEVINPEDENFTLLTPVHLNMGQKAYGVSPANGELHYTMRAWSSENMSALKTQIKSSVEKICQTQRLAYELEWLEHFPAAANDVESNIYVSKAAKENNFQIIERPYPFKFGEDFGWFSKEYKTAMFGLGAGEDMPALHNADYDFPDELLDTGIAMFKFIISSILKA</sequence>
<dbReference type="RefSeq" id="WP_138657815.1">
    <property type="nucleotide sequence ID" value="NZ_VATY01000002.1"/>
</dbReference>
<dbReference type="PANTHER" id="PTHR11014">
    <property type="entry name" value="PEPTIDASE M20 FAMILY MEMBER"/>
    <property type="match status" value="1"/>
</dbReference>
<evidence type="ECO:0000259" key="3">
    <source>
        <dbReference type="Pfam" id="PF07687"/>
    </source>
</evidence>
<feature type="binding site" evidence="2">
    <location>
        <position position="154"/>
    </location>
    <ligand>
        <name>Mn(2+)</name>
        <dbReference type="ChEBI" id="CHEBI:29035"/>
        <label>2</label>
    </ligand>
</feature>
<accession>A0A5S3PQ96</accession>
<feature type="binding site" evidence="2">
    <location>
        <position position="95"/>
    </location>
    <ligand>
        <name>Mn(2+)</name>
        <dbReference type="ChEBI" id="CHEBI:29035"/>
        <label>2</label>
    </ligand>
</feature>
<comment type="cofactor">
    <cofactor evidence="2">
        <name>Mn(2+)</name>
        <dbReference type="ChEBI" id="CHEBI:29035"/>
    </cofactor>
    <text evidence="2">The Mn(2+) ion enhances activity.</text>
</comment>
<dbReference type="GO" id="GO:0046872">
    <property type="term" value="F:metal ion binding"/>
    <property type="evidence" value="ECO:0007669"/>
    <property type="project" value="UniProtKB-KW"/>
</dbReference>
<dbReference type="InterPro" id="IPR011650">
    <property type="entry name" value="Peptidase_M20_dimer"/>
</dbReference>
<dbReference type="EMBL" id="VATY01000002">
    <property type="protein sequence ID" value="TMM56831.1"/>
    <property type="molecule type" value="Genomic_DNA"/>
</dbReference>
<evidence type="ECO:0000256" key="1">
    <source>
        <dbReference type="ARBA" id="ARBA00022801"/>
    </source>
</evidence>
<dbReference type="Gene3D" id="3.40.630.10">
    <property type="entry name" value="Zn peptidases"/>
    <property type="match status" value="1"/>
</dbReference>
<dbReference type="InterPro" id="IPR036264">
    <property type="entry name" value="Bact_exopeptidase_dim_dom"/>
</dbReference>
<dbReference type="InterPro" id="IPR002933">
    <property type="entry name" value="Peptidase_M20"/>
</dbReference>
<keyword evidence="1 4" id="KW-0378">Hydrolase</keyword>
<comment type="caution">
    <text evidence="4">The sequence shown here is derived from an EMBL/GenBank/DDBJ whole genome shotgun (WGS) entry which is preliminary data.</text>
</comment>
<reference evidence="4 5" key="1">
    <citation type="submission" date="2019-05" db="EMBL/GenBank/DDBJ databases">
        <authorList>
            <person name="Zhang J.-Y."/>
            <person name="Feg X."/>
            <person name="Du Z.-J."/>
        </authorList>
    </citation>
    <scope>NUCLEOTIDE SEQUENCE [LARGE SCALE GENOMIC DNA]</scope>
    <source>
        <strain evidence="4 5">RZ26</strain>
    </source>
</reference>
<dbReference type="Gene3D" id="3.30.70.360">
    <property type="match status" value="1"/>
</dbReference>
<dbReference type="Pfam" id="PF07687">
    <property type="entry name" value="M20_dimer"/>
    <property type="match status" value="1"/>
</dbReference>
<name>A0A5S3PQ96_9FLAO</name>
<gene>
    <name evidence="4" type="ORF">FEE95_10035</name>
</gene>
<feature type="domain" description="Peptidase M20 dimerisation" evidence="3">
    <location>
        <begin position="179"/>
        <end position="272"/>
    </location>
</feature>